<dbReference type="EMBL" id="FUYE01000014">
    <property type="protein sequence ID" value="SKB02731.1"/>
    <property type="molecule type" value="Genomic_DNA"/>
</dbReference>
<dbReference type="Gene3D" id="3.40.50.1110">
    <property type="entry name" value="SGNH hydrolase"/>
    <property type="match status" value="1"/>
</dbReference>
<dbReference type="SUPFAM" id="SSF52266">
    <property type="entry name" value="SGNH hydrolase"/>
    <property type="match status" value="1"/>
</dbReference>
<dbReference type="OrthoDB" id="174799at2"/>
<organism evidence="1 2">
    <name type="scientific">Prosthecobacter debontii</name>
    <dbReference type="NCBI Taxonomy" id="48467"/>
    <lineage>
        <taxon>Bacteria</taxon>
        <taxon>Pseudomonadati</taxon>
        <taxon>Verrucomicrobiota</taxon>
        <taxon>Verrucomicrobiia</taxon>
        <taxon>Verrucomicrobiales</taxon>
        <taxon>Verrucomicrobiaceae</taxon>
        <taxon>Prosthecobacter</taxon>
    </lineage>
</organism>
<gene>
    <name evidence="1" type="ORF">SAMN02745166_03669</name>
</gene>
<name>A0A1T4YNA8_9BACT</name>
<dbReference type="STRING" id="48467.SAMN02745166_03669"/>
<accession>A0A1T4YNA8</accession>
<dbReference type="Proteomes" id="UP000190774">
    <property type="component" value="Unassembled WGS sequence"/>
</dbReference>
<dbReference type="AlphaFoldDB" id="A0A1T4YNA8"/>
<keyword evidence="2" id="KW-1185">Reference proteome</keyword>
<proteinExistence type="predicted"/>
<evidence type="ECO:0008006" key="3">
    <source>
        <dbReference type="Google" id="ProtNLM"/>
    </source>
</evidence>
<dbReference type="InterPro" id="IPR036514">
    <property type="entry name" value="SGNH_hydro_sf"/>
</dbReference>
<protein>
    <recommendedName>
        <fullName evidence="3">SGNH hydrolase-type esterase domain-containing protein</fullName>
    </recommendedName>
</protein>
<evidence type="ECO:0000313" key="2">
    <source>
        <dbReference type="Proteomes" id="UP000190774"/>
    </source>
</evidence>
<evidence type="ECO:0000313" key="1">
    <source>
        <dbReference type="EMBL" id="SKB02731.1"/>
    </source>
</evidence>
<dbReference type="GO" id="GO:0016788">
    <property type="term" value="F:hydrolase activity, acting on ester bonds"/>
    <property type="evidence" value="ECO:0007669"/>
    <property type="project" value="UniProtKB-ARBA"/>
</dbReference>
<reference evidence="2" key="1">
    <citation type="submission" date="2017-02" db="EMBL/GenBank/DDBJ databases">
        <authorList>
            <person name="Varghese N."/>
            <person name="Submissions S."/>
        </authorList>
    </citation>
    <scope>NUCLEOTIDE SEQUENCE [LARGE SCALE GENOMIC DNA]</scope>
    <source>
        <strain evidence="2">ATCC 700200</strain>
    </source>
</reference>
<dbReference type="RefSeq" id="WP_078814844.1">
    <property type="nucleotide sequence ID" value="NZ_FUYE01000014.1"/>
</dbReference>
<sequence length="709" mass="76844">MIAGNRTISSALGTVGWLALTCSLVQAQAAPDLSEKKAQADALEKRLPLPTLEPRTHFDLSPPRQERFQKYLPKAYRKLSQREPFHLLVLGDASVLDIHEGQPTETFPGMFAAQLAKQFFYTGGVKVNPGALAKEMPTLAMRILTRMDGSVLDAAAILESSARQAPVDVVLLCYGQNDTDMSPVSFSRALTAAIAGAREMGAEVIVCSPWLPVSDQSESILGQNRPLADIQAETASELGVVHADLGDLSRLVSMPEPENLNEGQVFEHVESTYREYFYQDAIGTYTPRPTLHRQLGALLYQDLLDGSTAAPWSLSGARVKQQPDGQLTLLYQIKNKGSSTLDLTLLPLIAGGWNPIAARSSLALEAGTTQTVTVTYSPRSRQASALQEALLRLPVLICSGSTARVETVRARPEPVAVVWGMETLFNQEGSFLVGCQVVNPGTDAVNGTWVAEFEGQKLEGNFELKRDAVTPLNLQFRLPSAQQASAESPLKLTLQIGSETLVFTRSIVITRNLGLSQERPLLLDGPTSRESGVLLKASAGVNHLVLTFDIPADLLQDSPDGTSPAWQLGLNLDARSYGKRLEQGSTATVLVTGKSADGEGKIHSISPWAFGNGYAANFDPKEFKATLTTTGEKRRLTFTLPRTYLYLHEWALDNGNSQLGLDVRLTLNGPEGYRSYGLNPSHKPTDDVDSLSVLELTAQPTQRVTVSVE</sequence>